<dbReference type="SUPFAM" id="SSF48371">
    <property type="entry name" value="ARM repeat"/>
    <property type="match status" value="1"/>
</dbReference>
<evidence type="ECO:0000256" key="1">
    <source>
        <dbReference type="ARBA" id="ARBA00022737"/>
    </source>
</evidence>
<keyword evidence="5" id="KW-1185">Reference proteome</keyword>
<dbReference type="InterPro" id="IPR001313">
    <property type="entry name" value="Pumilio_RNA-bd_rpt"/>
</dbReference>
<dbReference type="GO" id="GO:0003729">
    <property type="term" value="F:mRNA binding"/>
    <property type="evidence" value="ECO:0007669"/>
    <property type="project" value="TreeGrafter"/>
</dbReference>
<feature type="repeat" description="Pumilio" evidence="2">
    <location>
        <begin position="415"/>
        <end position="450"/>
    </location>
</feature>
<dbReference type="GeneID" id="39746507"/>
<dbReference type="GO" id="GO:0010608">
    <property type="term" value="P:post-transcriptional regulation of gene expression"/>
    <property type="evidence" value="ECO:0007669"/>
    <property type="project" value="TreeGrafter"/>
</dbReference>
<proteinExistence type="predicted"/>
<dbReference type="InterPro" id="IPR011989">
    <property type="entry name" value="ARM-like"/>
</dbReference>
<dbReference type="PANTHER" id="PTHR12537:SF12">
    <property type="entry name" value="MATERNAL PROTEIN PUMILIO"/>
    <property type="match status" value="1"/>
</dbReference>
<dbReference type="Proteomes" id="UP000195521">
    <property type="component" value="Unassembled WGS sequence"/>
</dbReference>
<dbReference type="PROSITE" id="PS50302">
    <property type="entry name" value="PUM"/>
    <property type="match status" value="6"/>
</dbReference>
<dbReference type="OrthoDB" id="668540at2759"/>
<dbReference type="GO" id="GO:0005737">
    <property type="term" value="C:cytoplasm"/>
    <property type="evidence" value="ECO:0007669"/>
    <property type="project" value="TreeGrafter"/>
</dbReference>
<evidence type="ECO:0000313" key="5">
    <source>
        <dbReference type="Proteomes" id="UP000195521"/>
    </source>
</evidence>
<sequence length="520" mass="60725">MDSEYLNEPLLNDDLINSMIDFPLKDQFNYLRKLNSYSTAYDRLYKSTNRKMINLSTACMQEHFSFLVENDERGEEHMTKPYQLECCVEEKNLEKLVPDEEHILDSTLAPNGGSPIEGSLTGVVSNGKVSQGNTEEVNLIERNIEGVDSKERGYSLGSEERWGEKAICRTPFLKEEKWDQGQPPIEVGKREGEEVDMKQVMNDILFLCFHKNGCEYVIKKLKVNEDTEEKRIILDSLLLDARSLCPDVYGSYVAQSVFDLKDENYKKRFTDEFLRHTSFLTLHTYGCRLIQKSLESLCDEYKCKIFKELQNDLITYICHQNGNHVIQKCIEVLPSRNIDTIITIIEEYLPFLSSHSYGCRIVQRIYEVGNAHQIKRLNEKIIKKIHLIKNRYGNYVIQKCFEYSDDTIRFIITDEIVSDIYKLSSHKYACNIIEKILLKKEYKYKKKIIKKIVNDISNGNDNIINICKDCYGNFMMQKLLTTCRQKERNLIVKMIVENVDKLKEETYGKYILRTISNLEA</sequence>
<dbReference type="RefSeq" id="XP_028542384.1">
    <property type="nucleotide sequence ID" value="XM_028686583.1"/>
</dbReference>
<feature type="repeat" description="Pumilio" evidence="2">
    <location>
        <begin position="308"/>
        <end position="343"/>
    </location>
</feature>
<comment type="caution">
    <text evidence="4">The sequence shown here is derived from an EMBL/GenBank/DDBJ whole genome shotgun (WGS) entry which is preliminary data.</text>
</comment>
<feature type="domain" description="PUM-HD" evidence="3">
    <location>
        <begin position="176"/>
        <end position="519"/>
    </location>
</feature>
<feature type="repeat" description="Pumilio" evidence="2">
    <location>
        <begin position="272"/>
        <end position="307"/>
    </location>
</feature>
<feature type="repeat" description="Pumilio" evidence="2">
    <location>
        <begin position="455"/>
        <end position="493"/>
    </location>
</feature>
<dbReference type="Pfam" id="PF00806">
    <property type="entry name" value="PUF"/>
    <property type="match status" value="8"/>
</dbReference>
<evidence type="ECO:0000313" key="4">
    <source>
        <dbReference type="EMBL" id="GAW79795.1"/>
    </source>
</evidence>
<dbReference type="AlphaFoldDB" id="A0A1Y1JEN1"/>
<dbReference type="EMBL" id="BDQF01000006">
    <property type="protein sequence ID" value="GAW79795.1"/>
    <property type="molecule type" value="Genomic_DNA"/>
</dbReference>
<dbReference type="InterPro" id="IPR016024">
    <property type="entry name" value="ARM-type_fold"/>
</dbReference>
<feature type="repeat" description="Pumilio" evidence="2">
    <location>
        <begin position="236"/>
        <end position="271"/>
    </location>
</feature>
<gene>
    <name evidence="4" type="ORF">PGO_052050</name>
</gene>
<evidence type="ECO:0000256" key="2">
    <source>
        <dbReference type="PROSITE-ProRule" id="PRU00317"/>
    </source>
</evidence>
<feature type="repeat" description="Pumilio" evidence="2">
    <location>
        <begin position="376"/>
        <end position="414"/>
    </location>
</feature>
<organism evidence="4 5">
    <name type="scientific">Plasmodium gonderi</name>
    <dbReference type="NCBI Taxonomy" id="77519"/>
    <lineage>
        <taxon>Eukaryota</taxon>
        <taxon>Sar</taxon>
        <taxon>Alveolata</taxon>
        <taxon>Apicomplexa</taxon>
        <taxon>Aconoidasida</taxon>
        <taxon>Haemosporida</taxon>
        <taxon>Plasmodiidae</taxon>
        <taxon>Plasmodium</taxon>
        <taxon>Plasmodium (Plasmodium)</taxon>
    </lineage>
</organism>
<dbReference type="Gene3D" id="1.25.10.10">
    <property type="entry name" value="Leucine-rich Repeat Variant"/>
    <property type="match status" value="1"/>
</dbReference>
<dbReference type="PANTHER" id="PTHR12537">
    <property type="entry name" value="RNA BINDING PROTEIN PUMILIO-RELATED"/>
    <property type="match status" value="1"/>
</dbReference>
<protein>
    <submittedName>
        <fullName evidence="4">mRNA-binding protein PUF2</fullName>
    </submittedName>
</protein>
<accession>A0A1Y1JEN1</accession>
<keyword evidence="1" id="KW-0677">Repeat</keyword>
<dbReference type="PROSITE" id="PS50303">
    <property type="entry name" value="PUM_HD"/>
    <property type="match status" value="1"/>
</dbReference>
<name>A0A1Y1JEN1_PLAGO</name>
<dbReference type="OMA" id="HVLEMSQ"/>
<dbReference type="SMART" id="SM00025">
    <property type="entry name" value="Pumilio"/>
    <property type="match status" value="8"/>
</dbReference>
<evidence type="ECO:0000259" key="3">
    <source>
        <dbReference type="PROSITE" id="PS50303"/>
    </source>
</evidence>
<reference evidence="5" key="1">
    <citation type="submission" date="2017-04" db="EMBL/GenBank/DDBJ databases">
        <title>Plasmodium gonderi genome.</title>
        <authorList>
            <person name="Arisue N."/>
            <person name="Honma H."/>
            <person name="Kawai S."/>
            <person name="Tougan T."/>
            <person name="Tanabe K."/>
            <person name="Horii T."/>
        </authorList>
    </citation>
    <scope>NUCLEOTIDE SEQUENCE [LARGE SCALE GENOMIC DNA]</scope>
    <source>
        <strain evidence="5">ATCC 30045</strain>
    </source>
</reference>
<dbReference type="InterPro" id="IPR033133">
    <property type="entry name" value="PUM-HD"/>
</dbReference>